<dbReference type="PANTHER" id="PTHR10110:SF86">
    <property type="entry name" value="SODIUM_HYDROGEN EXCHANGER 7"/>
    <property type="match status" value="1"/>
</dbReference>
<sequence length="526" mass="56482">MAETLLRVVLLLAVVGVVSGFARRFGLIRPVVLVIVGIGLSFLPFFPEYALDPDLILQVVLPLLVYIAAVGLSVPGLRSNIRPVMLLAVGHVLFIAALVGFALHAVVPDIPLAAAFALGAIVAPPDAVAASSIAKRIGLPRRTVTILEGEALINDATALVTLRVVAAAATGAAVTWQAVGREAAIAAIGGVAIGAVVALIGAFLHKKTDDKLLDNTISLLLPFAAFVPAEYVHASGVAAVVTCGLYIGHRKPLLMSAGSRLQMDSVFRVVNFLLEGAVFLLVGLQIRSAATNIGLDLGTVVAATVVVVLAVIIGRFVWVYPAAYLPRLSRKLREREGPRPPGQVAVVAWAGPRGVVSLGAVLSLSIDFPYRGLLVWITFVVIIVTLVGQGLTLPIVARWLNVHRDDPQADILSEANVRQQAYRAAVRRLDELIEDSEVAGYVVDRLRTLAENRANQAWERLGDPNRETPSEALRRLRLEMLRAERQVLIEARDEGRLEDELLRRIQGELDLEEILLVKTARDEATL</sequence>
<keyword evidence="9 10" id="KW-0739">Sodium transport</keyword>
<feature type="transmembrane region" description="Helical" evidence="10">
    <location>
        <begin position="269"/>
        <end position="288"/>
    </location>
</feature>
<dbReference type="EMBL" id="JBHRZH010000001">
    <property type="protein sequence ID" value="MFC3759604.1"/>
    <property type="molecule type" value="Genomic_DNA"/>
</dbReference>
<evidence type="ECO:0000256" key="1">
    <source>
        <dbReference type="ARBA" id="ARBA00004651"/>
    </source>
</evidence>
<evidence type="ECO:0000313" key="13">
    <source>
        <dbReference type="Proteomes" id="UP001595699"/>
    </source>
</evidence>
<keyword evidence="13" id="KW-1185">Reference proteome</keyword>
<organism evidence="12 13">
    <name type="scientific">Tenggerimyces flavus</name>
    <dbReference type="NCBI Taxonomy" id="1708749"/>
    <lineage>
        <taxon>Bacteria</taxon>
        <taxon>Bacillati</taxon>
        <taxon>Actinomycetota</taxon>
        <taxon>Actinomycetes</taxon>
        <taxon>Propionibacteriales</taxon>
        <taxon>Nocardioidaceae</taxon>
        <taxon>Tenggerimyces</taxon>
    </lineage>
</organism>
<comment type="caution">
    <text evidence="12">The sequence shown here is derived from an EMBL/GenBank/DDBJ whole genome shotgun (WGS) entry which is preliminary data.</text>
</comment>
<keyword evidence="10" id="KW-0050">Antiport</keyword>
<feature type="transmembrane region" description="Helical" evidence="10">
    <location>
        <begin position="6"/>
        <end position="23"/>
    </location>
</feature>
<keyword evidence="7 10" id="KW-0406">Ion transport</keyword>
<evidence type="ECO:0000256" key="5">
    <source>
        <dbReference type="ARBA" id="ARBA00022989"/>
    </source>
</evidence>
<keyword evidence="4 10" id="KW-0812">Transmembrane</keyword>
<evidence type="ECO:0000256" key="7">
    <source>
        <dbReference type="ARBA" id="ARBA00023065"/>
    </source>
</evidence>
<keyword evidence="6 10" id="KW-0915">Sodium</keyword>
<feature type="transmembrane region" description="Helical" evidence="10">
    <location>
        <begin position="344"/>
        <end position="366"/>
    </location>
</feature>
<comment type="subcellular location">
    <subcellularLocation>
        <location evidence="1 10">Cell membrane</location>
        <topology evidence="1 10">Multi-pass membrane protein</topology>
    </subcellularLocation>
</comment>
<evidence type="ECO:0000256" key="10">
    <source>
        <dbReference type="RuleBase" id="RU366002"/>
    </source>
</evidence>
<feature type="transmembrane region" description="Helical" evidence="10">
    <location>
        <begin position="183"/>
        <end position="203"/>
    </location>
</feature>
<feature type="transmembrane region" description="Helical" evidence="10">
    <location>
        <begin position="112"/>
        <end position="134"/>
    </location>
</feature>
<comment type="function">
    <text evidence="10">Na(+)/H(+) antiporter that extrudes sodium in exchange for external protons.</text>
</comment>
<keyword evidence="5 10" id="KW-1133">Transmembrane helix</keyword>
<gene>
    <name evidence="12" type="ORF">ACFOUW_02020</name>
</gene>
<evidence type="ECO:0000256" key="8">
    <source>
        <dbReference type="ARBA" id="ARBA00023136"/>
    </source>
</evidence>
<proteinExistence type="inferred from homology"/>
<dbReference type="InterPro" id="IPR004705">
    <property type="entry name" value="Cation/H_exchanger_CPA1_bac"/>
</dbReference>
<feature type="transmembrane region" description="Helical" evidence="10">
    <location>
        <begin position="30"/>
        <end position="49"/>
    </location>
</feature>
<reference evidence="13" key="1">
    <citation type="journal article" date="2019" name="Int. J. Syst. Evol. Microbiol.">
        <title>The Global Catalogue of Microorganisms (GCM) 10K type strain sequencing project: providing services to taxonomists for standard genome sequencing and annotation.</title>
        <authorList>
            <consortium name="The Broad Institute Genomics Platform"/>
            <consortium name="The Broad Institute Genome Sequencing Center for Infectious Disease"/>
            <person name="Wu L."/>
            <person name="Ma J."/>
        </authorList>
    </citation>
    <scope>NUCLEOTIDE SEQUENCE [LARGE SCALE GENOMIC DNA]</scope>
    <source>
        <strain evidence="13">CGMCC 4.7241</strain>
    </source>
</reference>
<dbReference type="InterPro" id="IPR018422">
    <property type="entry name" value="Cation/H_exchanger_CPA1"/>
</dbReference>
<feature type="transmembrane region" description="Helical" evidence="10">
    <location>
        <begin position="55"/>
        <end position="77"/>
    </location>
</feature>
<keyword evidence="8 10" id="KW-0472">Membrane</keyword>
<evidence type="ECO:0000256" key="4">
    <source>
        <dbReference type="ARBA" id="ARBA00022692"/>
    </source>
</evidence>
<dbReference type="InterPro" id="IPR006153">
    <property type="entry name" value="Cation/H_exchanger_TM"/>
</dbReference>
<dbReference type="NCBIfam" id="TIGR00831">
    <property type="entry name" value="a_cpa1"/>
    <property type="match status" value="1"/>
</dbReference>
<evidence type="ECO:0000313" key="12">
    <source>
        <dbReference type="EMBL" id="MFC3759604.1"/>
    </source>
</evidence>
<dbReference type="Gene3D" id="6.10.140.1330">
    <property type="match status" value="1"/>
</dbReference>
<comment type="similarity">
    <text evidence="10">Belongs to the monovalent cation:proton antiporter 1 (CPA1) transporter (TC 2.A.36) family.</text>
</comment>
<dbReference type="PANTHER" id="PTHR10110">
    <property type="entry name" value="SODIUM/HYDROGEN EXCHANGER"/>
    <property type="match status" value="1"/>
</dbReference>
<protein>
    <submittedName>
        <fullName evidence="12">Na+/H+ antiporter</fullName>
    </submittedName>
</protein>
<accession>A0ABV7Y4B9</accession>
<evidence type="ECO:0000259" key="11">
    <source>
        <dbReference type="Pfam" id="PF00999"/>
    </source>
</evidence>
<dbReference type="Pfam" id="PF00999">
    <property type="entry name" value="Na_H_Exchanger"/>
    <property type="match status" value="1"/>
</dbReference>
<evidence type="ECO:0000256" key="6">
    <source>
        <dbReference type="ARBA" id="ARBA00023053"/>
    </source>
</evidence>
<evidence type="ECO:0000256" key="9">
    <source>
        <dbReference type="ARBA" id="ARBA00023201"/>
    </source>
</evidence>
<keyword evidence="2 10" id="KW-0813">Transport</keyword>
<name>A0ABV7Y4B9_9ACTN</name>
<feature type="transmembrane region" description="Helical" evidence="10">
    <location>
        <begin position="84"/>
        <end position="106"/>
    </location>
</feature>
<keyword evidence="3 10" id="KW-1003">Cell membrane</keyword>
<evidence type="ECO:0000256" key="2">
    <source>
        <dbReference type="ARBA" id="ARBA00022448"/>
    </source>
</evidence>
<feature type="transmembrane region" description="Helical" evidence="10">
    <location>
        <begin position="223"/>
        <end position="248"/>
    </location>
</feature>
<evidence type="ECO:0000256" key="3">
    <source>
        <dbReference type="ARBA" id="ARBA00022475"/>
    </source>
</evidence>
<feature type="domain" description="Cation/H+ exchanger transmembrane" evidence="11">
    <location>
        <begin position="12"/>
        <end position="399"/>
    </location>
</feature>
<feature type="transmembrane region" description="Helical" evidence="10">
    <location>
        <begin position="372"/>
        <end position="396"/>
    </location>
</feature>
<dbReference type="Proteomes" id="UP001595699">
    <property type="component" value="Unassembled WGS sequence"/>
</dbReference>
<feature type="transmembrane region" description="Helical" evidence="10">
    <location>
        <begin position="300"/>
        <end position="323"/>
    </location>
</feature>
<dbReference type="RefSeq" id="WP_205122022.1">
    <property type="nucleotide sequence ID" value="NZ_JAFBCM010000001.1"/>
</dbReference>